<dbReference type="Proteomes" id="UP000626844">
    <property type="component" value="Unassembled WGS sequence"/>
</dbReference>
<proteinExistence type="predicted"/>
<reference evidence="1" key="1">
    <citation type="submission" date="2020-09" db="EMBL/GenBank/DDBJ databases">
        <title>A novel bacterium of genus Bacillus, isolated from South China Sea.</title>
        <authorList>
            <person name="Huang H."/>
            <person name="Mo K."/>
            <person name="Hu Y."/>
        </authorList>
    </citation>
    <scope>NUCLEOTIDE SEQUENCE</scope>
    <source>
        <strain evidence="1">IB182487</strain>
    </source>
</reference>
<evidence type="ECO:0000313" key="1">
    <source>
        <dbReference type="EMBL" id="MBD1383319.1"/>
    </source>
</evidence>
<gene>
    <name evidence="1" type="ORF">IC621_24335</name>
</gene>
<dbReference type="EMBL" id="JACXAI010000050">
    <property type="protein sequence ID" value="MBD1383319.1"/>
    <property type="molecule type" value="Genomic_DNA"/>
</dbReference>
<evidence type="ECO:0000313" key="2">
    <source>
        <dbReference type="Proteomes" id="UP000626844"/>
    </source>
</evidence>
<protein>
    <submittedName>
        <fullName evidence="1">Uncharacterized protein</fullName>
    </submittedName>
</protein>
<sequence length="124" mass="14256">MKKAIGLVLFITICTACNVNNKDLGETDSGLLDTNQGQRTDEILVESTREVKFNEDNNEFTPTEAEQLVRRKLGLSQSRHVVQYVNKEEDKYIIHVYSLSENDNKNNGWYNVDPKTQVVEKLKH</sequence>
<keyword evidence="2" id="KW-1185">Reference proteome</keyword>
<dbReference type="AlphaFoldDB" id="A0A926NK92"/>
<organism evidence="1 2">
    <name type="scientific">Metabacillus arenae</name>
    <dbReference type="NCBI Taxonomy" id="2771434"/>
    <lineage>
        <taxon>Bacteria</taxon>
        <taxon>Bacillati</taxon>
        <taxon>Bacillota</taxon>
        <taxon>Bacilli</taxon>
        <taxon>Bacillales</taxon>
        <taxon>Bacillaceae</taxon>
        <taxon>Metabacillus</taxon>
    </lineage>
</organism>
<name>A0A926NK92_9BACI</name>
<accession>A0A926NK92</accession>
<comment type="caution">
    <text evidence="1">The sequence shown here is derived from an EMBL/GenBank/DDBJ whole genome shotgun (WGS) entry which is preliminary data.</text>
</comment>
<dbReference type="RefSeq" id="WP_191162368.1">
    <property type="nucleotide sequence ID" value="NZ_JACXAI010000050.1"/>
</dbReference>